<name>A0ACA9LXZ4_9GLOM</name>
<dbReference type="EMBL" id="CAJVPT010009110">
    <property type="protein sequence ID" value="CAG8558490.1"/>
    <property type="molecule type" value="Genomic_DNA"/>
</dbReference>
<gene>
    <name evidence="1" type="ORF">ACOLOM_LOCUS5135</name>
</gene>
<organism evidence="1 2">
    <name type="scientific">Acaulospora colombiana</name>
    <dbReference type="NCBI Taxonomy" id="27376"/>
    <lineage>
        <taxon>Eukaryota</taxon>
        <taxon>Fungi</taxon>
        <taxon>Fungi incertae sedis</taxon>
        <taxon>Mucoromycota</taxon>
        <taxon>Glomeromycotina</taxon>
        <taxon>Glomeromycetes</taxon>
        <taxon>Diversisporales</taxon>
        <taxon>Acaulosporaceae</taxon>
        <taxon>Acaulospora</taxon>
    </lineage>
</organism>
<keyword evidence="2" id="KW-1185">Reference proteome</keyword>
<reference evidence="1" key="1">
    <citation type="submission" date="2021-06" db="EMBL/GenBank/DDBJ databases">
        <authorList>
            <person name="Kallberg Y."/>
            <person name="Tangrot J."/>
            <person name="Rosling A."/>
        </authorList>
    </citation>
    <scope>NUCLEOTIDE SEQUENCE</scope>
    <source>
        <strain evidence="1">CL356</strain>
    </source>
</reference>
<comment type="caution">
    <text evidence="1">The sequence shown here is derived from an EMBL/GenBank/DDBJ whole genome shotgun (WGS) entry which is preliminary data.</text>
</comment>
<accession>A0ACA9LXZ4</accession>
<evidence type="ECO:0000313" key="2">
    <source>
        <dbReference type="Proteomes" id="UP000789525"/>
    </source>
</evidence>
<protein>
    <submittedName>
        <fullName evidence="1">7681_t:CDS:1</fullName>
    </submittedName>
</protein>
<dbReference type="Proteomes" id="UP000789525">
    <property type="component" value="Unassembled WGS sequence"/>
</dbReference>
<evidence type="ECO:0000313" key="1">
    <source>
        <dbReference type="EMBL" id="CAG8558490.1"/>
    </source>
</evidence>
<sequence length="672" mass="76652">MPSRFHQRIRGDPLQRKVFEILSYGNDTPRTAASWSPFVEEDTVALRELTSSYFKISRETKITPVKAVLEQAEKDVRVKDPQLVHNAVMTFINTHPEARRHKLRVPPLIRRAPNRAVPRRPGATQGVIPIVPIPQEPTKETSPEDALSYWRDDPNLNEHHDHWHNIYGKAKLEDDNGVYWKNRQGELFVYMHRQMVARYEAERISNGLPEVKEYRDYTEVIPEHYYPNEDLSVTSNNRVVTFSARQSGGVMKNGFDRTDRNGNVMKGTTVDELAANRDLLEKVIKQGYFDDLKDTKSIKTADNPDLLGIAIEMGITSETYKDYDAELWGSKYPAFHNFGHVLLSQVGITDSSQPAGVIGTLATACRDPLFYRWHTYVDNLYTMHQCILGPNNFGSNDVPVKISSDGIFLVFKDKIANATPQNIATVASQFAETIKSQKPTNATNVLETKMKARPFEWKEGGEEDGKVLGTTIIEYLFPREWYYFFRVENPTSQDVKVTFRVFIVPEAFKNKHNRYIEVDKFQQILPANKVTVVARDCDKSSVVAQPPKKTAEDLDDNADVPDDEEFQEFCDCGWPYHLVLPRGNREGLPFKLVVFITDGSDKAESAKECCGSLSFCGAKDPRGDYPDTRDMGYPFNRPFKNDSVEEAFRGLKYAAIKDIKIKLVDDFVEFTK</sequence>
<proteinExistence type="predicted"/>